<reference evidence="5 6" key="1">
    <citation type="submission" date="2023-03" db="EMBL/GenBank/DDBJ databases">
        <title>High recombination rates correlate with genetic variation in Cardiocondyla obscurior ants.</title>
        <authorList>
            <person name="Errbii M."/>
        </authorList>
    </citation>
    <scope>NUCLEOTIDE SEQUENCE [LARGE SCALE GENOMIC DNA]</scope>
    <source>
        <strain evidence="5">Alpha-2009</strain>
        <tissue evidence="5">Whole body</tissue>
    </source>
</reference>
<evidence type="ECO:0000256" key="1">
    <source>
        <dbReference type="PROSITE-ProRule" id="PRU00023"/>
    </source>
</evidence>
<dbReference type="Proteomes" id="UP001430953">
    <property type="component" value="Unassembled WGS sequence"/>
</dbReference>
<evidence type="ECO:0000313" key="6">
    <source>
        <dbReference type="Proteomes" id="UP001430953"/>
    </source>
</evidence>
<dbReference type="Pfam" id="PF12796">
    <property type="entry name" value="Ank_2"/>
    <property type="match status" value="2"/>
</dbReference>
<name>A0AAW2GP22_9HYME</name>
<keyword evidence="3" id="KW-0812">Transmembrane</keyword>
<feature type="region of interest" description="Disordered" evidence="2">
    <location>
        <begin position="1"/>
        <end position="21"/>
    </location>
</feature>
<dbReference type="Gene3D" id="1.10.150.50">
    <property type="entry name" value="Transcription Factor, Ets-1"/>
    <property type="match status" value="1"/>
</dbReference>
<accession>A0AAW2GP22</accession>
<organism evidence="5 6">
    <name type="scientific">Cardiocondyla obscurior</name>
    <dbReference type="NCBI Taxonomy" id="286306"/>
    <lineage>
        <taxon>Eukaryota</taxon>
        <taxon>Metazoa</taxon>
        <taxon>Ecdysozoa</taxon>
        <taxon>Arthropoda</taxon>
        <taxon>Hexapoda</taxon>
        <taxon>Insecta</taxon>
        <taxon>Pterygota</taxon>
        <taxon>Neoptera</taxon>
        <taxon>Endopterygota</taxon>
        <taxon>Hymenoptera</taxon>
        <taxon>Apocrita</taxon>
        <taxon>Aculeata</taxon>
        <taxon>Formicoidea</taxon>
        <taxon>Formicidae</taxon>
        <taxon>Myrmicinae</taxon>
        <taxon>Cardiocondyla</taxon>
    </lineage>
</organism>
<keyword evidence="1" id="KW-0040">ANK repeat</keyword>
<protein>
    <recommendedName>
        <fullName evidence="4">SAM domain-containing protein</fullName>
    </recommendedName>
</protein>
<dbReference type="InterPro" id="IPR013761">
    <property type="entry name" value="SAM/pointed_sf"/>
</dbReference>
<dbReference type="PROSITE" id="PS50297">
    <property type="entry name" value="ANK_REP_REGION"/>
    <property type="match status" value="1"/>
</dbReference>
<dbReference type="InterPro" id="IPR001660">
    <property type="entry name" value="SAM"/>
</dbReference>
<evidence type="ECO:0000256" key="2">
    <source>
        <dbReference type="SAM" id="MobiDB-lite"/>
    </source>
</evidence>
<dbReference type="PROSITE" id="PS50088">
    <property type="entry name" value="ANK_REPEAT"/>
    <property type="match status" value="2"/>
</dbReference>
<keyword evidence="6" id="KW-1185">Reference proteome</keyword>
<evidence type="ECO:0000256" key="3">
    <source>
        <dbReference type="SAM" id="Phobius"/>
    </source>
</evidence>
<gene>
    <name evidence="5" type="ORF">PUN28_003573</name>
</gene>
<dbReference type="InterPro" id="IPR036770">
    <property type="entry name" value="Ankyrin_rpt-contain_sf"/>
</dbReference>
<dbReference type="SUPFAM" id="SSF47769">
    <property type="entry name" value="SAM/Pointed domain"/>
    <property type="match status" value="1"/>
</dbReference>
<feature type="repeat" description="ANK" evidence="1">
    <location>
        <begin position="98"/>
        <end position="130"/>
    </location>
</feature>
<dbReference type="SMART" id="SM00248">
    <property type="entry name" value="ANK"/>
    <property type="match status" value="4"/>
</dbReference>
<dbReference type="PANTHER" id="PTHR24157">
    <property type="entry name" value="ANKYRIN REPEAT, SAM AND BASIC LEUCINE ZIPPER DOMAIN-CONTAINING PROTEIN 1"/>
    <property type="match status" value="1"/>
</dbReference>
<evidence type="ECO:0000259" key="4">
    <source>
        <dbReference type="Pfam" id="PF00536"/>
    </source>
</evidence>
<dbReference type="PANTHER" id="PTHR24157:SF3">
    <property type="entry name" value="ANKYRIN REPEAT, SAM AND BASIC LEUCINE ZIPPER DOMAIN-CONTAINING PROTEIN 1"/>
    <property type="match status" value="1"/>
</dbReference>
<feature type="repeat" description="ANK" evidence="1">
    <location>
        <begin position="202"/>
        <end position="234"/>
    </location>
</feature>
<comment type="caution">
    <text evidence="5">The sequence shown here is derived from an EMBL/GenBank/DDBJ whole genome shotgun (WGS) entry which is preliminary data.</text>
</comment>
<dbReference type="InterPro" id="IPR002110">
    <property type="entry name" value="Ankyrin_rpt"/>
</dbReference>
<dbReference type="AlphaFoldDB" id="A0AAW2GP22"/>
<feature type="domain" description="SAM" evidence="4">
    <location>
        <begin position="296"/>
        <end position="344"/>
    </location>
</feature>
<keyword evidence="3" id="KW-0472">Membrane</keyword>
<keyword evidence="3" id="KW-1133">Transmembrane helix</keyword>
<evidence type="ECO:0000313" key="5">
    <source>
        <dbReference type="EMBL" id="KAL0128371.1"/>
    </source>
</evidence>
<feature type="transmembrane region" description="Helical" evidence="3">
    <location>
        <begin position="460"/>
        <end position="481"/>
    </location>
</feature>
<dbReference type="Gene3D" id="1.25.40.20">
    <property type="entry name" value="Ankyrin repeat-containing domain"/>
    <property type="match status" value="2"/>
</dbReference>
<dbReference type="SUPFAM" id="SSF48403">
    <property type="entry name" value="Ankyrin repeat"/>
    <property type="match status" value="1"/>
</dbReference>
<dbReference type="GO" id="GO:0071546">
    <property type="term" value="C:pi-body"/>
    <property type="evidence" value="ECO:0007669"/>
    <property type="project" value="TreeGrafter"/>
</dbReference>
<dbReference type="CDD" id="cd09487">
    <property type="entry name" value="SAM_superfamily"/>
    <property type="match status" value="1"/>
</dbReference>
<sequence>MSKYKCLMPAGMSDDDDDDDECYDDVFYPVEETKPPAKKSNYTPRTDSTKKETTVVDFEASNKERNYEDNLVKACTLGQLEPIREHLEQNDVDKYLYTGWTLLLYAASFVEPELVEYLLVHGANPNKHRDGFTPLMALCNSLKGTTKKSLECLNYLIEAKADANATSKRRETALMYACMHQDADFVKELIKYVQNIDACDSDGRTALRYAAAANKPDNVKILLIHNANTSLTDVYNLSAKDIANTKGFTEISALLGDEDEKEMTCLKIETTTWRDLFPNWYPVEKEVLDYDISVILYGMGLEKYSILFQGMDIKTFLQLTEDDLFRLGIDISVHRHQFLKGLEKFHNRKWRLDSFGNIKKKKDSYTIYDGVISLTNAKKQISVIASSFQYIKNNLLKAASENIVLSPIKRIEYEEELRKTQNTLKLLKSEMIQIKMLAKQIDKENNIGVPATWINSKKNFSWTITIISTAFFMGGLSAILAKQKIHI</sequence>
<proteinExistence type="predicted"/>
<dbReference type="EMBL" id="JADYXP020000003">
    <property type="protein sequence ID" value="KAL0128371.1"/>
    <property type="molecule type" value="Genomic_DNA"/>
</dbReference>
<dbReference type="Pfam" id="PF00536">
    <property type="entry name" value="SAM_1"/>
    <property type="match status" value="1"/>
</dbReference>